<evidence type="ECO:0000313" key="3">
    <source>
        <dbReference type="Proteomes" id="UP000281553"/>
    </source>
</evidence>
<proteinExistence type="predicted"/>
<dbReference type="EMBL" id="UYRU01049445">
    <property type="protein sequence ID" value="VDN10569.1"/>
    <property type="molecule type" value="Genomic_DNA"/>
</dbReference>
<reference evidence="2 3" key="1">
    <citation type="submission" date="2018-11" db="EMBL/GenBank/DDBJ databases">
        <authorList>
            <consortium name="Pathogen Informatics"/>
        </authorList>
    </citation>
    <scope>NUCLEOTIDE SEQUENCE [LARGE SCALE GENOMIC DNA]</scope>
</reference>
<sequence>MRDAETANTHGSGHVHVRTRLHPKYPVQDSSVAKLRPHNTTETLSTEIRSRLTTLADGDDSSKGSVLKTSVHGSAKKILGVLDPK</sequence>
<feature type="compositionally biased region" description="Polar residues" evidence="1">
    <location>
        <begin position="1"/>
        <end position="11"/>
    </location>
</feature>
<evidence type="ECO:0000313" key="2">
    <source>
        <dbReference type="EMBL" id="VDN10569.1"/>
    </source>
</evidence>
<name>A0A3P7NMN9_DIBLA</name>
<gene>
    <name evidence="2" type="ORF">DILT_LOCUS6400</name>
</gene>
<evidence type="ECO:0000256" key="1">
    <source>
        <dbReference type="SAM" id="MobiDB-lite"/>
    </source>
</evidence>
<keyword evidence="3" id="KW-1185">Reference proteome</keyword>
<dbReference type="Proteomes" id="UP000281553">
    <property type="component" value="Unassembled WGS sequence"/>
</dbReference>
<accession>A0A3P7NMN9</accession>
<organism evidence="2 3">
    <name type="scientific">Dibothriocephalus latus</name>
    <name type="common">Fish tapeworm</name>
    <name type="synonym">Diphyllobothrium latum</name>
    <dbReference type="NCBI Taxonomy" id="60516"/>
    <lineage>
        <taxon>Eukaryota</taxon>
        <taxon>Metazoa</taxon>
        <taxon>Spiralia</taxon>
        <taxon>Lophotrochozoa</taxon>
        <taxon>Platyhelminthes</taxon>
        <taxon>Cestoda</taxon>
        <taxon>Eucestoda</taxon>
        <taxon>Diphyllobothriidea</taxon>
        <taxon>Diphyllobothriidae</taxon>
        <taxon>Dibothriocephalus</taxon>
    </lineage>
</organism>
<dbReference type="AlphaFoldDB" id="A0A3P7NMN9"/>
<protein>
    <submittedName>
        <fullName evidence="2">Uncharacterized protein</fullName>
    </submittedName>
</protein>
<feature type="region of interest" description="Disordered" evidence="1">
    <location>
        <begin position="1"/>
        <end position="21"/>
    </location>
</feature>